<proteinExistence type="inferred from homology"/>
<feature type="transmembrane region" description="Helical" evidence="6">
    <location>
        <begin position="210"/>
        <end position="230"/>
    </location>
</feature>
<dbReference type="OrthoDB" id="9809509at2"/>
<feature type="transmembrane region" description="Helical" evidence="6">
    <location>
        <begin position="120"/>
        <end position="138"/>
    </location>
</feature>
<comment type="caution">
    <text evidence="8">The sequence shown here is derived from an EMBL/GenBank/DDBJ whole genome shotgun (WGS) entry which is preliminary data.</text>
</comment>
<evidence type="ECO:0000256" key="6">
    <source>
        <dbReference type="SAM" id="Phobius"/>
    </source>
</evidence>
<reference evidence="8 9" key="1">
    <citation type="submission" date="2019-03" db="EMBL/GenBank/DDBJ databases">
        <title>Nitrincola sp. nov. isolated from an Indian soda lake.</title>
        <authorList>
            <person name="Joshi A."/>
            <person name="Thite S.V."/>
            <person name="Joseph N."/>
            <person name="Dhotre D."/>
            <person name="Moorthy M."/>
            <person name="Shouche Y.S."/>
        </authorList>
    </citation>
    <scope>NUCLEOTIDE SEQUENCE [LARGE SCALE GENOMIC DNA]</scope>
    <source>
        <strain evidence="8 9">MEB193</strain>
    </source>
</reference>
<dbReference type="Gene3D" id="1.10.3730.20">
    <property type="match status" value="1"/>
</dbReference>
<dbReference type="PANTHER" id="PTHR32322">
    <property type="entry name" value="INNER MEMBRANE TRANSPORTER"/>
    <property type="match status" value="1"/>
</dbReference>
<dbReference type="InterPro" id="IPR037185">
    <property type="entry name" value="EmrE-like"/>
</dbReference>
<dbReference type="RefSeq" id="WP_149391226.1">
    <property type="nucleotide sequence ID" value="NZ_SMRS01000006.1"/>
</dbReference>
<keyword evidence="5 6" id="KW-0472">Membrane</keyword>
<evidence type="ECO:0000256" key="4">
    <source>
        <dbReference type="ARBA" id="ARBA00022989"/>
    </source>
</evidence>
<feature type="transmembrane region" description="Helical" evidence="6">
    <location>
        <begin position="89"/>
        <end position="108"/>
    </location>
</feature>
<keyword evidence="9" id="KW-1185">Reference proteome</keyword>
<dbReference type="InterPro" id="IPR000620">
    <property type="entry name" value="EamA_dom"/>
</dbReference>
<accession>A0A5A9W1X6</accession>
<feature type="transmembrane region" description="Helical" evidence="6">
    <location>
        <begin position="265"/>
        <end position="282"/>
    </location>
</feature>
<gene>
    <name evidence="8" type="ORF">E1H14_09505</name>
</gene>
<dbReference type="InterPro" id="IPR050638">
    <property type="entry name" value="AA-Vitamin_Transporters"/>
</dbReference>
<evidence type="ECO:0000259" key="7">
    <source>
        <dbReference type="Pfam" id="PF00892"/>
    </source>
</evidence>
<feature type="transmembrane region" description="Helical" evidence="6">
    <location>
        <begin position="177"/>
        <end position="198"/>
    </location>
</feature>
<dbReference type="AlphaFoldDB" id="A0A5A9W1X6"/>
<dbReference type="PANTHER" id="PTHR32322:SF2">
    <property type="entry name" value="EAMA DOMAIN-CONTAINING PROTEIN"/>
    <property type="match status" value="1"/>
</dbReference>
<keyword evidence="4 6" id="KW-1133">Transmembrane helix</keyword>
<name>A0A5A9W1X6_9GAMM</name>
<feature type="domain" description="EamA" evidence="7">
    <location>
        <begin position="148"/>
        <end position="282"/>
    </location>
</feature>
<dbReference type="Proteomes" id="UP000325302">
    <property type="component" value="Unassembled WGS sequence"/>
</dbReference>
<comment type="similarity">
    <text evidence="2">Belongs to the EamA transporter family.</text>
</comment>
<evidence type="ECO:0000256" key="5">
    <source>
        <dbReference type="ARBA" id="ARBA00023136"/>
    </source>
</evidence>
<comment type="subcellular location">
    <subcellularLocation>
        <location evidence="1">Membrane</location>
        <topology evidence="1">Multi-pass membrane protein</topology>
    </subcellularLocation>
</comment>
<evidence type="ECO:0000256" key="1">
    <source>
        <dbReference type="ARBA" id="ARBA00004141"/>
    </source>
</evidence>
<feature type="transmembrane region" description="Helical" evidence="6">
    <location>
        <begin position="144"/>
        <end position="165"/>
    </location>
</feature>
<feature type="transmembrane region" description="Helical" evidence="6">
    <location>
        <begin position="65"/>
        <end position="83"/>
    </location>
</feature>
<feature type="transmembrane region" description="Helical" evidence="6">
    <location>
        <begin position="33"/>
        <end position="53"/>
    </location>
</feature>
<feature type="transmembrane region" description="Helical" evidence="6">
    <location>
        <begin position="242"/>
        <end position="259"/>
    </location>
</feature>
<dbReference type="GO" id="GO:0016020">
    <property type="term" value="C:membrane"/>
    <property type="evidence" value="ECO:0007669"/>
    <property type="project" value="UniProtKB-SubCell"/>
</dbReference>
<dbReference type="SUPFAM" id="SSF103481">
    <property type="entry name" value="Multidrug resistance efflux transporter EmrE"/>
    <property type="match status" value="2"/>
</dbReference>
<evidence type="ECO:0000313" key="9">
    <source>
        <dbReference type="Proteomes" id="UP000325302"/>
    </source>
</evidence>
<evidence type="ECO:0000313" key="8">
    <source>
        <dbReference type="EMBL" id="KAA0874494.1"/>
    </source>
</evidence>
<evidence type="ECO:0000256" key="2">
    <source>
        <dbReference type="ARBA" id="ARBA00007362"/>
    </source>
</evidence>
<dbReference type="EMBL" id="SMRS01000006">
    <property type="protein sequence ID" value="KAA0874494.1"/>
    <property type="molecule type" value="Genomic_DNA"/>
</dbReference>
<dbReference type="Pfam" id="PF00892">
    <property type="entry name" value="EamA"/>
    <property type="match status" value="2"/>
</dbReference>
<sequence>MLRWIPLLFVLLWSTGFIGAAYALPWIEPFHLLFLRMLLTLVVFLVLIKLWHAPWPGATQAAHQMVVGLLVHAGYLGGVFAAIKWQLPAGVTALIVGLQPLLTALLAWSCLGQQLARRQWLGLCVGLLGVSLVLLSGLEGQGFVLEPWAVLAAILALLSISLGTLYQKRFGQGGDLLTGSFYQYLSTAVVMLILARSFEQGEITWHPQLILALLWLVLGLSVTAILLLMWMIRQGAVAKVATYFYLVPPLTVLEGWWLFDQGLEAWAWLGILLAVSGVYMALRQPVSRV</sequence>
<evidence type="ECO:0000256" key="3">
    <source>
        <dbReference type="ARBA" id="ARBA00022692"/>
    </source>
</evidence>
<feature type="domain" description="EamA" evidence="7">
    <location>
        <begin position="7"/>
        <end position="134"/>
    </location>
</feature>
<keyword evidence="3 6" id="KW-0812">Transmembrane</keyword>
<organism evidence="8 9">
    <name type="scientific">Nitrincola tapanii</name>
    <dbReference type="NCBI Taxonomy" id="1708751"/>
    <lineage>
        <taxon>Bacteria</taxon>
        <taxon>Pseudomonadati</taxon>
        <taxon>Pseudomonadota</taxon>
        <taxon>Gammaproteobacteria</taxon>
        <taxon>Oceanospirillales</taxon>
        <taxon>Oceanospirillaceae</taxon>
        <taxon>Nitrincola</taxon>
    </lineage>
</organism>
<protein>
    <submittedName>
        <fullName evidence="8">DMT family transporter</fullName>
    </submittedName>
</protein>